<proteinExistence type="predicted"/>
<reference evidence="3" key="1">
    <citation type="submission" date="2022-11" db="UniProtKB">
        <authorList>
            <consortium name="WormBaseParasite"/>
        </authorList>
    </citation>
    <scope>IDENTIFICATION</scope>
</reference>
<feature type="signal peptide" evidence="1">
    <location>
        <begin position="1"/>
        <end position="20"/>
    </location>
</feature>
<name>A0A915B1Y4_PARUN</name>
<accession>A0A915B1Y4</accession>
<protein>
    <submittedName>
        <fullName evidence="3">Lipid-binding serum glycoprotein C-terminal domain-containing protein</fullName>
    </submittedName>
</protein>
<keyword evidence="1" id="KW-0732">Signal</keyword>
<sequence length="161" mass="18613">MKNNTLWCIILLLTCEGFESRRSNPKLLSIESSKRWNKKSLQESENFELAKNLVDSYILDSYSDDYEYDNIESSSYSEQNIHKRDEMALGISSNMMNYNLQKLKKLILESSMCADEHMHVNRQQKSVDTNDEEDGSVNNPGIVVRVTQKAFHFVATVSVIY</sequence>
<keyword evidence="2" id="KW-1185">Reference proteome</keyword>
<feature type="chain" id="PRO_5037518110" evidence="1">
    <location>
        <begin position="21"/>
        <end position="161"/>
    </location>
</feature>
<dbReference type="WBParaSite" id="PgR022X_g037_t07">
    <property type="protein sequence ID" value="PgR022X_g037_t07"/>
    <property type="gene ID" value="PgR022X_g037"/>
</dbReference>
<evidence type="ECO:0000313" key="2">
    <source>
        <dbReference type="Proteomes" id="UP000887569"/>
    </source>
</evidence>
<evidence type="ECO:0000256" key="1">
    <source>
        <dbReference type="SAM" id="SignalP"/>
    </source>
</evidence>
<organism evidence="2 3">
    <name type="scientific">Parascaris univalens</name>
    <name type="common">Nematode worm</name>
    <dbReference type="NCBI Taxonomy" id="6257"/>
    <lineage>
        <taxon>Eukaryota</taxon>
        <taxon>Metazoa</taxon>
        <taxon>Ecdysozoa</taxon>
        <taxon>Nematoda</taxon>
        <taxon>Chromadorea</taxon>
        <taxon>Rhabditida</taxon>
        <taxon>Spirurina</taxon>
        <taxon>Ascaridomorpha</taxon>
        <taxon>Ascaridoidea</taxon>
        <taxon>Ascarididae</taxon>
        <taxon>Parascaris</taxon>
    </lineage>
</organism>
<dbReference type="Proteomes" id="UP000887569">
    <property type="component" value="Unplaced"/>
</dbReference>
<evidence type="ECO:0000313" key="3">
    <source>
        <dbReference type="WBParaSite" id="PgR022X_g037_t07"/>
    </source>
</evidence>
<dbReference type="AlphaFoldDB" id="A0A915B1Y4"/>